<evidence type="ECO:0000313" key="1">
    <source>
        <dbReference type="EMBL" id="CAI9108391.1"/>
    </source>
</evidence>
<sequence>MWDLPISHVIEALGYPKYIGSINRGQSGYSAGHSYQRLQKYLLRLNGCLTFPRTLCSDKVQGGPRACAEFQQSILCSPDTIAKFRNKKDLENWLAEDKLLRDLVKALPPYFQIS</sequence>
<dbReference type="AlphaFoldDB" id="A0AAV1DMZ0"/>
<dbReference type="Proteomes" id="UP001161247">
    <property type="component" value="Chromosome 6"/>
</dbReference>
<keyword evidence="2" id="KW-1185">Reference proteome</keyword>
<accession>A0AAV1DMZ0</accession>
<reference evidence="1" key="1">
    <citation type="submission" date="2023-03" db="EMBL/GenBank/DDBJ databases">
        <authorList>
            <person name="Julca I."/>
        </authorList>
    </citation>
    <scope>NUCLEOTIDE SEQUENCE</scope>
</reference>
<evidence type="ECO:0000313" key="2">
    <source>
        <dbReference type="Proteomes" id="UP001161247"/>
    </source>
</evidence>
<dbReference type="EMBL" id="OX459123">
    <property type="protein sequence ID" value="CAI9108391.1"/>
    <property type="molecule type" value="Genomic_DNA"/>
</dbReference>
<organism evidence="1 2">
    <name type="scientific">Oldenlandia corymbosa var. corymbosa</name>
    <dbReference type="NCBI Taxonomy" id="529605"/>
    <lineage>
        <taxon>Eukaryota</taxon>
        <taxon>Viridiplantae</taxon>
        <taxon>Streptophyta</taxon>
        <taxon>Embryophyta</taxon>
        <taxon>Tracheophyta</taxon>
        <taxon>Spermatophyta</taxon>
        <taxon>Magnoliopsida</taxon>
        <taxon>eudicotyledons</taxon>
        <taxon>Gunneridae</taxon>
        <taxon>Pentapetalae</taxon>
        <taxon>asterids</taxon>
        <taxon>lamiids</taxon>
        <taxon>Gentianales</taxon>
        <taxon>Rubiaceae</taxon>
        <taxon>Rubioideae</taxon>
        <taxon>Spermacoceae</taxon>
        <taxon>Hedyotis-Oldenlandia complex</taxon>
        <taxon>Oldenlandia</taxon>
    </lineage>
</organism>
<gene>
    <name evidence="1" type="ORF">OLC1_LOCUS16489</name>
</gene>
<name>A0AAV1DMZ0_OLDCO</name>
<protein>
    <submittedName>
        <fullName evidence="1">OLC1v1007974C11</fullName>
    </submittedName>
</protein>
<proteinExistence type="predicted"/>